<evidence type="ECO:0000313" key="4">
    <source>
        <dbReference type="EMBL" id="TWU72665.1"/>
    </source>
</evidence>
<dbReference type="Proteomes" id="UP000317257">
    <property type="component" value="Unassembled WGS sequence"/>
</dbReference>
<reference evidence="4" key="3">
    <citation type="journal article" date="2019" name="Microbiol. Resour. Announc.">
        <title>Genome Sequence of Metarhizium rileyi, a Microbial Control Agent for Lepidoptera.</title>
        <authorList>
            <person name="Binneck E."/>
            <person name="Lastra C.C.L."/>
            <person name="Sosa-Gomez D.R."/>
        </authorList>
    </citation>
    <scope>NUCLEOTIDE SEQUENCE</scope>
    <source>
        <strain evidence="4">Cep018-CH2</strain>
    </source>
</reference>
<name>A0A166Y175_METRR</name>
<gene>
    <name evidence="4" type="ORF">ED733_002509</name>
    <name evidence="3" type="ORF">NOR_07495</name>
</gene>
<evidence type="ECO:0000256" key="1">
    <source>
        <dbReference type="SAM" id="MobiDB-lite"/>
    </source>
</evidence>
<evidence type="ECO:0000313" key="3">
    <source>
        <dbReference type="EMBL" id="OAA36416.1"/>
    </source>
</evidence>
<protein>
    <submittedName>
        <fullName evidence="3">Uncharacterized protein</fullName>
    </submittedName>
</protein>
<evidence type="ECO:0000313" key="6">
    <source>
        <dbReference type="Proteomes" id="UP000317257"/>
    </source>
</evidence>
<evidence type="ECO:0000256" key="2">
    <source>
        <dbReference type="SAM" id="Phobius"/>
    </source>
</evidence>
<sequence>MAAPRGFSGTARRHTYEDDASGQELPPSKSGVAEALRRNWVPIGGTVLLAAVAYAYFTSPNPKKTTDKRRLSDSQTKSSK</sequence>
<accession>A0A166Y175</accession>
<feature type="transmembrane region" description="Helical" evidence="2">
    <location>
        <begin position="40"/>
        <end position="59"/>
    </location>
</feature>
<keyword evidence="2" id="KW-0812">Transmembrane</keyword>
<accession>A0A5C6G445</accession>
<keyword evidence="2" id="KW-1133">Transmembrane helix</keyword>
<feature type="region of interest" description="Disordered" evidence="1">
    <location>
        <begin position="59"/>
        <end position="80"/>
    </location>
</feature>
<organism evidence="3 5">
    <name type="scientific">Metarhizium rileyi (strain RCEF 4871)</name>
    <name type="common">Nomuraea rileyi</name>
    <dbReference type="NCBI Taxonomy" id="1649241"/>
    <lineage>
        <taxon>Eukaryota</taxon>
        <taxon>Fungi</taxon>
        <taxon>Dikarya</taxon>
        <taxon>Ascomycota</taxon>
        <taxon>Pezizomycotina</taxon>
        <taxon>Sordariomycetes</taxon>
        <taxon>Hypocreomycetidae</taxon>
        <taxon>Hypocreales</taxon>
        <taxon>Clavicipitaceae</taxon>
        <taxon>Metarhizium</taxon>
    </lineage>
</organism>
<keyword evidence="2" id="KW-0472">Membrane</keyword>
<dbReference type="Proteomes" id="UP000243498">
    <property type="component" value="Unassembled WGS sequence"/>
</dbReference>
<comment type="caution">
    <text evidence="3">The sequence shown here is derived from an EMBL/GenBank/DDBJ whole genome shotgun (WGS) entry which is preliminary data.</text>
</comment>
<reference evidence="6" key="2">
    <citation type="submission" date="2018-12" db="EMBL/GenBank/DDBJ databases">
        <title>The complete genome of Metarhizium rileyi, a key fungal pathogen of Lepidoptera.</title>
        <authorList>
            <person name="Binneck E."/>
            <person name="Lastra C.C.L."/>
            <person name="Sosa-Gomez D.R."/>
        </authorList>
    </citation>
    <scope>NUCLEOTIDE SEQUENCE [LARGE SCALE GENOMIC DNA]</scope>
    <source>
        <strain evidence="6">Cep018-CH2</strain>
    </source>
</reference>
<keyword evidence="5" id="KW-1185">Reference proteome</keyword>
<dbReference type="AlphaFoldDB" id="A0A166Y175"/>
<proteinExistence type="predicted"/>
<dbReference type="EMBL" id="SBHS01000025">
    <property type="protein sequence ID" value="TWU72665.1"/>
    <property type="molecule type" value="Genomic_DNA"/>
</dbReference>
<evidence type="ECO:0000313" key="5">
    <source>
        <dbReference type="Proteomes" id="UP000243498"/>
    </source>
</evidence>
<reference evidence="3 5" key="1">
    <citation type="journal article" date="2016" name="Genome Biol. Evol.">
        <title>Divergent and convergent evolution of fungal pathogenicity.</title>
        <authorList>
            <person name="Shang Y."/>
            <person name="Xiao G."/>
            <person name="Zheng P."/>
            <person name="Cen K."/>
            <person name="Zhan S."/>
            <person name="Wang C."/>
        </authorList>
    </citation>
    <scope>NUCLEOTIDE SEQUENCE [LARGE SCALE GENOMIC DNA]</scope>
    <source>
        <strain evidence="3 5">RCEF 4871</strain>
    </source>
</reference>
<feature type="region of interest" description="Disordered" evidence="1">
    <location>
        <begin position="1"/>
        <end position="30"/>
    </location>
</feature>
<dbReference type="OrthoDB" id="4934395at2759"/>
<dbReference type="EMBL" id="AZHC01000035">
    <property type="protein sequence ID" value="OAA36416.1"/>
    <property type="molecule type" value="Genomic_DNA"/>
</dbReference>